<accession>A0A2Z7CG75</accession>
<evidence type="ECO:0000313" key="2">
    <source>
        <dbReference type="EMBL" id="KZV45908.1"/>
    </source>
</evidence>
<evidence type="ECO:0000313" key="3">
    <source>
        <dbReference type="Proteomes" id="UP000250235"/>
    </source>
</evidence>
<keyword evidence="3" id="KW-1185">Reference proteome</keyword>
<reference evidence="2 3" key="1">
    <citation type="journal article" date="2015" name="Proc. Natl. Acad. Sci. U.S.A.">
        <title>The resurrection genome of Boea hygrometrica: A blueprint for survival of dehydration.</title>
        <authorList>
            <person name="Xiao L."/>
            <person name="Yang G."/>
            <person name="Zhang L."/>
            <person name="Yang X."/>
            <person name="Zhao S."/>
            <person name="Ji Z."/>
            <person name="Zhou Q."/>
            <person name="Hu M."/>
            <person name="Wang Y."/>
            <person name="Chen M."/>
            <person name="Xu Y."/>
            <person name="Jin H."/>
            <person name="Xiao X."/>
            <person name="Hu G."/>
            <person name="Bao F."/>
            <person name="Hu Y."/>
            <person name="Wan P."/>
            <person name="Li L."/>
            <person name="Deng X."/>
            <person name="Kuang T."/>
            <person name="Xiang C."/>
            <person name="Zhu J.K."/>
            <person name="Oliver M.J."/>
            <person name="He Y."/>
        </authorList>
    </citation>
    <scope>NUCLEOTIDE SEQUENCE [LARGE SCALE GENOMIC DNA]</scope>
    <source>
        <strain evidence="3">cv. XS01</strain>
    </source>
</reference>
<gene>
    <name evidence="2" type="ORF">F511_27692</name>
</gene>
<organism evidence="2 3">
    <name type="scientific">Dorcoceras hygrometricum</name>
    <dbReference type="NCBI Taxonomy" id="472368"/>
    <lineage>
        <taxon>Eukaryota</taxon>
        <taxon>Viridiplantae</taxon>
        <taxon>Streptophyta</taxon>
        <taxon>Embryophyta</taxon>
        <taxon>Tracheophyta</taxon>
        <taxon>Spermatophyta</taxon>
        <taxon>Magnoliopsida</taxon>
        <taxon>eudicotyledons</taxon>
        <taxon>Gunneridae</taxon>
        <taxon>Pentapetalae</taxon>
        <taxon>asterids</taxon>
        <taxon>lamiids</taxon>
        <taxon>Lamiales</taxon>
        <taxon>Gesneriaceae</taxon>
        <taxon>Didymocarpoideae</taxon>
        <taxon>Trichosporeae</taxon>
        <taxon>Loxocarpinae</taxon>
        <taxon>Dorcoceras</taxon>
    </lineage>
</organism>
<name>A0A2Z7CG75_9LAMI</name>
<proteinExistence type="predicted"/>
<dbReference type="Proteomes" id="UP000250235">
    <property type="component" value="Unassembled WGS sequence"/>
</dbReference>
<dbReference type="AlphaFoldDB" id="A0A2Z7CG75"/>
<feature type="compositionally biased region" description="Basic and acidic residues" evidence="1">
    <location>
        <begin position="154"/>
        <end position="165"/>
    </location>
</feature>
<protein>
    <submittedName>
        <fullName evidence="2">Uncharacterized protein</fullName>
    </submittedName>
</protein>
<dbReference type="EMBL" id="KQ995751">
    <property type="protein sequence ID" value="KZV45908.1"/>
    <property type="molecule type" value="Genomic_DNA"/>
</dbReference>
<feature type="compositionally biased region" description="Basic and acidic residues" evidence="1">
    <location>
        <begin position="95"/>
        <end position="105"/>
    </location>
</feature>
<sequence length="288" mass="31498">MRSVVASHGPGSNPKGDAICNAILLQCFPVLQIFGLQYLDRHLHRLRMPPTKSSPKFLKFQNRPTRARYRIPARKLHGLLGTGPNQTLEEISRHDIARASPERRPPAAAPPRKIARGTKATLGRSIAHRLASHVASPCAHHSTTAQQGAQPAADLHRDAAPREVQQRPAIMAQSRGQRAPVMRDKRASCAPSSAAADRATTCAKRHDQRGRDARSATVHSAASARWKSHSPKSSSHAQHIELSIRAGISNQYLCDPQWFRDTASRGPTTIVAPESQFRTCPTDHGKSV</sequence>
<feature type="region of interest" description="Disordered" evidence="1">
    <location>
        <begin position="95"/>
        <end position="117"/>
    </location>
</feature>
<evidence type="ECO:0000256" key="1">
    <source>
        <dbReference type="SAM" id="MobiDB-lite"/>
    </source>
</evidence>
<feature type="region of interest" description="Disordered" evidence="1">
    <location>
        <begin position="134"/>
        <end position="235"/>
    </location>
</feature>